<gene>
    <name evidence="2" type="ORF">NYM_LOCUS11018</name>
</gene>
<dbReference type="EMBL" id="LR721779">
    <property type="protein sequence ID" value="VVV89916.1"/>
    <property type="molecule type" value="Genomic_DNA"/>
</dbReference>
<organism evidence="2">
    <name type="scientific">Nymphaea colorata</name>
    <name type="common">pocket water lily</name>
    <dbReference type="NCBI Taxonomy" id="210225"/>
    <lineage>
        <taxon>Eukaryota</taxon>
        <taxon>Viridiplantae</taxon>
        <taxon>Streptophyta</taxon>
        <taxon>Embryophyta</taxon>
        <taxon>Tracheophyta</taxon>
        <taxon>Spermatophyta</taxon>
        <taxon>Magnoliopsida</taxon>
        <taxon>Nymphaeales</taxon>
        <taxon>Nymphaeaceae</taxon>
        <taxon>Nymphaea</taxon>
    </lineage>
</organism>
<sequence>MGITWVISSAIMVINFYYLITGFTKLLLHDGLRTVASVFLGVMGFSGMLVYLAGVLYLVFRKDKKVTYLLPVEDGISDAQSEMNRSIYLLPREDIVSMQLPPRRSTSDLD</sequence>
<keyword evidence="1" id="KW-0472">Membrane</keyword>
<feature type="transmembrane region" description="Helical" evidence="1">
    <location>
        <begin position="35"/>
        <end position="60"/>
    </location>
</feature>
<dbReference type="Gramene" id="NC14G0281010.1">
    <property type="protein sequence ID" value="NC14G0281010.1:cds"/>
    <property type="gene ID" value="NC14G0281010"/>
</dbReference>
<evidence type="ECO:0000313" key="2">
    <source>
        <dbReference type="EMBL" id="VVV89916.1"/>
    </source>
</evidence>
<name>A0A5K0ZJT6_9MAGN</name>
<keyword evidence="1" id="KW-0812">Transmembrane</keyword>
<evidence type="ECO:0000256" key="1">
    <source>
        <dbReference type="SAM" id="Phobius"/>
    </source>
</evidence>
<feature type="transmembrane region" description="Helical" evidence="1">
    <location>
        <begin position="6"/>
        <end position="28"/>
    </location>
</feature>
<proteinExistence type="predicted"/>
<dbReference type="AlphaFoldDB" id="A0A5K0ZJT6"/>
<reference evidence="2" key="1">
    <citation type="submission" date="2019-09" db="EMBL/GenBank/DDBJ databases">
        <authorList>
            <person name="Zhang L."/>
        </authorList>
    </citation>
    <scope>NUCLEOTIDE SEQUENCE</scope>
</reference>
<accession>A0A5K0ZJT6</accession>
<keyword evidence="1" id="KW-1133">Transmembrane helix</keyword>
<protein>
    <submittedName>
        <fullName evidence="2">Uncharacterized protein</fullName>
    </submittedName>
</protein>